<accession>A0A3B0YIF7</accession>
<evidence type="ECO:0000313" key="1">
    <source>
        <dbReference type="EMBL" id="VAW68634.1"/>
    </source>
</evidence>
<reference evidence="1" key="1">
    <citation type="submission" date="2018-06" db="EMBL/GenBank/DDBJ databases">
        <authorList>
            <person name="Zhirakovskaya E."/>
        </authorList>
    </citation>
    <scope>NUCLEOTIDE SEQUENCE</scope>
</reference>
<sequence>RASFPVDLLARLYGQHLYGQHFSGNFMLNRVSNYNKYFALLIKVILFSSLTLQ</sequence>
<dbReference type="AlphaFoldDB" id="A0A3B0YIF7"/>
<gene>
    <name evidence="1" type="ORF">MNBD_GAMMA10-842</name>
</gene>
<organism evidence="1">
    <name type="scientific">hydrothermal vent metagenome</name>
    <dbReference type="NCBI Taxonomy" id="652676"/>
    <lineage>
        <taxon>unclassified sequences</taxon>
        <taxon>metagenomes</taxon>
        <taxon>ecological metagenomes</taxon>
    </lineage>
</organism>
<name>A0A3B0YIF7_9ZZZZ</name>
<proteinExistence type="predicted"/>
<feature type="non-terminal residue" evidence="1">
    <location>
        <position position="1"/>
    </location>
</feature>
<protein>
    <submittedName>
        <fullName evidence="1">Uncharacterized protein</fullName>
    </submittedName>
</protein>
<dbReference type="EMBL" id="UOFJ01000355">
    <property type="protein sequence ID" value="VAW68634.1"/>
    <property type="molecule type" value="Genomic_DNA"/>
</dbReference>